<dbReference type="EMBL" id="QMFB01000002">
    <property type="protein sequence ID" value="RAV22545.1"/>
    <property type="molecule type" value="Genomic_DNA"/>
</dbReference>
<dbReference type="GO" id="GO:0016787">
    <property type="term" value="F:hydrolase activity"/>
    <property type="evidence" value="ECO:0007669"/>
    <property type="project" value="InterPro"/>
</dbReference>
<keyword evidence="3" id="KW-1185">Reference proteome</keyword>
<evidence type="ECO:0000313" key="3">
    <source>
        <dbReference type="Proteomes" id="UP000250369"/>
    </source>
</evidence>
<reference evidence="2 3" key="1">
    <citation type="journal article" date="2009" name="Int. J. Syst. Evol. Microbiol.">
        <title>Paenibacillus contaminans sp. nov., isolated from a contaminated laboratory plate.</title>
        <authorList>
            <person name="Chou J.H."/>
            <person name="Lee J.H."/>
            <person name="Lin M.C."/>
            <person name="Chang P.S."/>
            <person name="Arun A.B."/>
            <person name="Young C.C."/>
            <person name="Chen W.M."/>
        </authorList>
    </citation>
    <scope>NUCLEOTIDE SEQUENCE [LARGE SCALE GENOMIC DNA]</scope>
    <source>
        <strain evidence="2 3">CKOBP-6</strain>
    </source>
</reference>
<dbReference type="Pfam" id="PF04909">
    <property type="entry name" value="Amidohydro_2"/>
    <property type="match status" value="1"/>
</dbReference>
<dbReference type="SUPFAM" id="SSF51556">
    <property type="entry name" value="Metallo-dependent hydrolases"/>
    <property type="match status" value="1"/>
</dbReference>
<name>A0A329MRI1_9BACL</name>
<organism evidence="2 3">
    <name type="scientific">Paenibacillus contaminans</name>
    <dbReference type="NCBI Taxonomy" id="450362"/>
    <lineage>
        <taxon>Bacteria</taxon>
        <taxon>Bacillati</taxon>
        <taxon>Bacillota</taxon>
        <taxon>Bacilli</taxon>
        <taxon>Bacillales</taxon>
        <taxon>Paenibacillaceae</taxon>
        <taxon>Paenibacillus</taxon>
    </lineage>
</organism>
<dbReference type="RefSeq" id="WP_113029951.1">
    <property type="nucleotide sequence ID" value="NZ_QMFB01000002.1"/>
</dbReference>
<proteinExistence type="predicted"/>
<dbReference type="AlphaFoldDB" id="A0A329MRI1"/>
<feature type="domain" description="Amidohydrolase-related" evidence="1">
    <location>
        <begin position="80"/>
        <end position="240"/>
    </location>
</feature>
<evidence type="ECO:0000259" key="1">
    <source>
        <dbReference type="Pfam" id="PF04909"/>
    </source>
</evidence>
<comment type="caution">
    <text evidence="2">The sequence shown here is derived from an EMBL/GenBank/DDBJ whole genome shotgun (WGS) entry which is preliminary data.</text>
</comment>
<gene>
    <name evidence="2" type="ORF">DQG23_06315</name>
</gene>
<dbReference type="Gene3D" id="3.20.20.140">
    <property type="entry name" value="Metal-dependent hydrolases"/>
    <property type="match status" value="1"/>
</dbReference>
<dbReference type="Proteomes" id="UP000250369">
    <property type="component" value="Unassembled WGS sequence"/>
</dbReference>
<dbReference type="InterPro" id="IPR006680">
    <property type="entry name" value="Amidohydro-rel"/>
</dbReference>
<dbReference type="InterPro" id="IPR032466">
    <property type="entry name" value="Metal_Hydrolase"/>
</dbReference>
<accession>A0A329MRI1</accession>
<evidence type="ECO:0000313" key="2">
    <source>
        <dbReference type="EMBL" id="RAV22545.1"/>
    </source>
</evidence>
<dbReference type="OrthoDB" id="2550860at2"/>
<sequence length="248" mass="28634">MKLYDANGMIGAYVKERVPIADEAQFIRLAESVGIEKSVVYHADARSLNPVFGNEKLIGICRDNPQIEPCFVLSPHYKYEKGWAHMERLLADNDVRFVRLFPKEHGYTLASFHTAEMLEIAGKLNLNVMLNYGSIYSDLGEDPYFEELCRKYGHIRFILTEAPHLRNMMWYGYLEQHSNVHIEMSINDNWLTYERTVGLFGSERLLWGSNMPFNHPGPSITMLAYADISEADKANISHKNLQRLIERD</sequence>
<protein>
    <recommendedName>
        <fullName evidence="1">Amidohydrolase-related domain-containing protein</fullName>
    </recommendedName>
</protein>